<organism evidence="1 2">
    <name type="scientific">Rhynchosporium agropyri</name>
    <dbReference type="NCBI Taxonomy" id="914238"/>
    <lineage>
        <taxon>Eukaryota</taxon>
        <taxon>Fungi</taxon>
        <taxon>Dikarya</taxon>
        <taxon>Ascomycota</taxon>
        <taxon>Pezizomycotina</taxon>
        <taxon>Leotiomycetes</taxon>
        <taxon>Helotiales</taxon>
        <taxon>Ploettnerulaceae</taxon>
        <taxon>Rhynchosporium</taxon>
    </lineage>
</organism>
<protein>
    <submittedName>
        <fullName evidence="1">Uncharacterized protein</fullName>
    </submittedName>
</protein>
<dbReference type="Proteomes" id="UP000178912">
    <property type="component" value="Unassembled WGS sequence"/>
</dbReference>
<sequence>MPLSRNLGIWHERADTCIYLATPPTYILDSLQQAHAHAHVIDCNLQAASCELRCKRQQEDAHSLVCKNASKQNPSFQQQQQTPDHLLTQIDLLLYHANILFNI</sequence>
<evidence type="ECO:0000313" key="1">
    <source>
        <dbReference type="EMBL" id="CZT05880.1"/>
    </source>
</evidence>
<dbReference type="EMBL" id="FJUX01000080">
    <property type="protein sequence ID" value="CZT05880.1"/>
    <property type="molecule type" value="Genomic_DNA"/>
</dbReference>
<evidence type="ECO:0000313" key="2">
    <source>
        <dbReference type="Proteomes" id="UP000178912"/>
    </source>
</evidence>
<name>A0A1E1L5X1_9HELO</name>
<proteinExistence type="predicted"/>
<keyword evidence="2" id="KW-1185">Reference proteome</keyword>
<accession>A0A1E1L5X1</accession>
<dbReference type="AlphaFoldDB" id="A0A1E1L5X1"/>
<gene>
    <name evidence="1" type="ORF">RAG0_11797</name>
</gene>
<reference evidence="2" key="1">
    <citation type="submission" date="2016-03" db="EMBL/GenBank/DDBJ databases">
        <authorList>
            <person name="Guldener U."/>
        </authorList>
    </citation>
    <scope>NUCLEOTIDE SEQUENCE [LARGE SCALE GENOMIC DNA]</scope>
    <source>
        <strain evidence="2">04CH-RAC-A.6.1</strain>
    </source>
</reference>